<dbReference type="EMBL" id="HBUF01146293">
    <property type="protein sequence ID" value="CAG6647291.1"/>
    <property type="molecule type" value="Transcribed_RNA"/>
</dbReference>
<sequence>MSTILCKTQPSASKSTWNPNWRYNTHHPPISLVCSTVAHPMLPLLPVTSLSASLLKVTSTAQTRTSQTHPSPSCLVLSFTPLSPTLLPLPPRCHCIRSISQ</sequence>
<dbReference type="AlphaFoldDB" id="A0A8D8RE51"/>
<protein>
    <submittedName>
        <fullName evidence="1">Uncharacterized protein</fullName>
    </submittedName>
</protein>
<proteinExistence type="predicted"/>
<reference evidence="1" key="1">
    <citation type="submission" date="2021-05" db="EMBL/GenBank/DDBJ databases">
        <authorList>
            <person name="Alioto T."/>
            <person name="Alioto T."/>
            <person name="Gomez Garrido J."/>
        </authorList>
    </citation>
    <scope>NUCLEOTIDE SEQUENCE</scope>
</reference>
<name>A0A8D8RE51_9HEMI</name>
<evidence type="ECO:0000313" key="1">
    <source>
        <dbReference type="EMBL" id="CAG6647294.1"/>
    </source>
</evidence>
<organism evidence="1">
    <name type="scientific">Cacopsylla melanoneura</name>
    <dbReference type="NCBI Taxonomy" id="428564"/>
    <lineage>
        <taxon>Eukaryota</taxon>
        <taxon>Metazoa</taxon>
        <taxon>Ecdysozoa</taxon>
        <taxon>Arthropoda</taxon>
        <taxon>Hexapoda</taxon>
        <taxon>Insecta</taxon>
        <taxon>Pterygota</taxon>
        <taxon>Neoptera</taxon>
        <taxon>Paraneoptera</taxon>
        <taxon>Hemiptera</taxon>
        <taxon>Sternorrhyncha</taxon>
        <taxon>Psylloidea</taxon>
        <taxon>Psyllidae</taxon>
        <taxon>Psyllinae</taxon>
        <taxon>Cacopsylla</taxon>
    </lineage>
</organism>
<dbReference type="EMBL" id="HBUF01146295">
    <property type="protein sequence ID" value="CAG6647294.1"/>
    <property type="molecule type" value="Transcribed_RNA"/>
</dbReference>
<accession>A0A8D8RE51</accession>